<dbReference type="OrthoDB" id="424465at2759"/>
<dbReference type="Gene3D" id="2.60.120.650">
    <property type="entry name" value="Cupin"/>
    <property type="match status" value="1"/>
</dbReference>
<dbReference type="Pfam" id="PF13621">
    <property type="entry name" value="Cupin_8"/>
    <property type="match status" value="1"/>
</dbReference>
<dbReference type="GO" id="GO:0016491">
    <property type="term" value="F:oxidoreductase activity"/>
    <property type="evidence" value="ECO:0007669"/>
    <property type="project" value="UniProtKB-KW"/>
</dbReference>
<feature type="compositionally biased region" description="Acidic residues" evidence="6">
    <location>
        <begin position="943"/>
        <end position="958"/>
    </location>
</feature>
<evidence type="ECO:0000259" key="7">
    <source>
        <dbReference type="PROSITE" id="PS50181"/>
    </source>
</evidence>
<dbReference type="EMBL" id="BQFW01000014">
    <property type="protein sequence ID" value="GJJ78163.1"/>
    <property type="molecule type" value="Genomic_DNA"/>
</dbReference>
<dbReference type="SUPFAM" id="SSF51197">
    <property type="entry name" value="Clavaminate synthase-like"/>
    <property type="match status" value="1"/>
</dbReference>
<evidence type="ECO:0000256" key="1">
    <source>
        <dbReference type="ARBA" id="ARBA00004123"/>
    </source>
</evidence>
<dbReference type="AlphaFoldDB" id="A0A9P3HKH5"/>
<evidence type="ECO:0000256" key="5">
    <source>
        <dbReference type="ARBA" id="ARBA00023242"/>
    </source>
</evidence>
<proteinExistence type="predicted"/>
<feature type="region of interest" description="Disordered" evidence="6">
    <location>
        <begin position="26"/>
        <end position="97"/>
    </location>
</feature>
<dbReference type="Gene3D" id="1.20.1280.50">
    <property type="match status" value="1"/>
</dbReference>
<dbReference type="PROSITE" id="PS51184">
    <property type="entry name" value="JMJC"/>
    <property type="match status" value="1"/>
</dbReference>
<feature type="compositionally biased region" description="Basic and acidic residues" evidence="6">
    <location>
        <begin position="277"/>
        <end position="288"/>
    </location>
</feature>
<dbReference type="SUPFAM" id="SSF81383">
    <property type="entry name" value="F-box domain"/>
    <property type="match status" value="1"/>
</dbReference>
<evidence type="ECO:0000256" key="4">
    <source>
        <dbReference type="ARBA" id="ARBA00023004"/>
    </source>
</evidence>
<dbReference type="InterPro" id="IPR050910">
    <property type="entry name" value="JMJD6_ArgDemeth/LysHydrox"/>
</dbReference>
<dbReference type="CDD" id="cd09917">
    <property type="entry name" value="F-box_SF"/>
    <property type="match status" value="1"/>
</dbReference>
<dbReference type="GO" id="GO:0046872">
    <property type="term" value="F:metal ion binding"/>
    <property type="evidence" value="ECO:0007669"/>
    <property type="project" value="UniProtKB-KW"/>
</dbReference>
<dbReference type="GO" id="GO:0000987">
    <property type="term" value="F:cis-regulatory region sequence-specific DNA binding"/>
    <property type="evidence" value="ECO:0007669"/>
    <property type="project" value="TreeGrafter"/>
</dbReference>
<feature type="domain" description="JmjC" evidence="8">
    <location>
        <begin position="642"/>
        <end position="805"/>
    </location>
</feature>
<keyword evidence="2" id="KW-0479">Metal-binding</keyword>
<evidence type="ECO:0000313" key="10">
    <source>
        <dbReference type="Proteomes" id="UP000827284"/>
    </source>
</evidence>
<feature type="region of interest" description="Disordered" evidence="6">
    <location>
        <begin position="131"/>
        <end position="179"/>
    </location>
</feature>
<dbReference type="PANTHER" id="PTHR12480">
    <property type="entry name" value="ARGININE DEMETHYLASE AND LYSYL-HYDROXYLASE JMJD"/>
    <property type="match status" value="1"/>
</dbReference>
<evidence type="ECO:0000259" key="8">
    <source>
        <dbReference type="PROSITE" id="PS51184"/>
    </source>
</evidence>
<organism evidence="9 10">
    <name type="scientific">Entomortierella parvispora</name>
    <dbReference type="NCBI Taxonomy" id="205924"/>
    <lineage>
        <taxon>Eukaryota</taxon>
        <taxon>Fungi</taxon>
        <taxon>Fungi incertae sedis</taxon>
        <taxon>Mucoromycota</taxon>
        <taxon>Mortierellomycotina</taxon>
        <taxon>Mortierellomycetes</taxon>
        <taxon>Mortierellales</taxon>
        <taxon>Mortierellaceae</taxon>
        <taxon>Entomortierella</taxon>
    </lineage>
</organism>
<gene>
    <name evidence="9" type="ORF">EMPS_10522</name>
</gene>
<dbReference type="Pfam" id="PF12585">
    <property type="entry name" value="DUF3759"/>
    <property type="match status" value="1"/>
</dbReference>
<reference evidence="9" key="2">
    <citation type="journal article" date="2022" name="Microbiol. Resour. Announc.">
        <title>Whole-Genome Sequence of Entomortierella parvispora E1425, a Mucoromycotan Fungus Associated with Burkholderiaceae-Related Endosymbiotic Bacteria.</title>
        <authorList>
            <person name="Herlambang A."/>
            <person name="Guo Y."/>
            <person name="Takashima Y."/>
            <person name="Narisawa K."/>
            <person name="Ohta H."/>
            <person name="Nishizawa T."/>
        </authorList>
    </citation>
    <scope>NUCLEOTIDE SEQUENCE</scope>
    <source>
        <strain evidence="9">E1425</strain>
    </source>
</reference>
<feature type="region of interest" description="Disordered" evidence="6">
    <location>
        <begin position="834"/>
        <end position="859"/>
    </location>
</feature>
<keyword evidence="4" id="KW-0408">Iron</keyword>
<keyword evidence="10" id="KW-1185">Reference proteome</keyword>
<comment type="subcellular location">
    <subcellularLocation>
        <location evidence="1">Nucleus</location>
    </subcellularLocation>
</comment>
<feature type="compositionally biased region" description="Basic and acidic residues" evidence="6">
    <location>
        <begin position="168"/>
        <end position="179"/>
    </location>
</feature>
<dbReference type="InterPro" id="IPR003347">
    <property type="entry name" value="JmjC_dom"/>
</dbReference>
<dbReference type="InterPro" id="IPR001810">
    <property type="entry name" value="F-box_dom"/>
</dbReference>
<protein>
    <submittedName>
        <fullName evidence="9">Histone arginine demethylase JMJD6</fullName>
    </submittedName>
</protein>
<feature type="compositionally biased region" description="Basic and acidic residues" evidence="6">
    <location>
        <begin position="65"/>
        <end position="75"/>
    </location>
</feature>
<feature type="compositionally biased region" description="Low complexity" evidence="6">
    <location>
        <begin position="247"/>
        <end position="256"/>
    </location>
</feature>
<sequence length="971" mass="110644">MLARPEADNKPEKEENVFKQAWHSVEQALHLKSDPPVEDVPPPVPPKDEKWKVKTVNKAIPTGQKADRSFWDKLVHKTHGSKAQDDDEEEDDGVSISVPADAALKHLGVQGDDADLLEKKNYFQRMAARVKERFDEDDNEYDSDSDSDSDKKTEQERLESRQRKRLAPKVDPKEMKEAHRALYNQDHVVDKVADEEADKKKFGDWWGCHPRRSHAERKLAKQKEAEAEQARVLAELQAKQKAEQEAADAAAAAAAKAAKRKWWQLKAPPTPEQQAQKLKEKEKKERKSSSRKHQAIAAAAAYEAMKKYEEHQEKEGKKVSHGEMKAVLAGMAMAEAVKLFESRHDDDDDDEDKDDVVAEAGSKALKLFELMNIAMVTREPPAPSTQPAAKKQRFIIRHEKPKMTTKHFMGLQHPLGIKPLGNYYMDATRPGFTGSCRGPSLGRLSQVTDEIVMEILNLLSPEDLLTLGATSRVLYGLTHLDEMWKTLLIDRYKGNWEWQDDTWRATFLKRSDSRYDPSWILKNREQLKMKNFYSDVLFQPFYCAAIGMDPYISVENIDRRSNLSLEDFINDYERPGNPVIITDGAKHWPAMTKWSTDYFLKTWPDAVLRAESVDMTLKNYFKYAEGTQDESPLYLFDKKFGERCEGILDDMEVPVYFREDFFGMMGLQRPDYRWLIVGPARSGSTFHKDPNATSAWNAVITGSKKWIMFPPHILPPGVFTNEDESEVTSPVSLMEWFSNFYAATQMSDDPLERPLEGICREGEIMFVPRGWWHAVVNLDDCIAVTQNYVGSQNLKETMQFLYFKRDQVSGVSEERKEGLFEEFKEAFFKSNWTPPTDVTSDEKNDSASPVDQNGQPLTTAELEKRKQLMALWIENEEEIERISRSVKRCKGEPSDETGGPEVLSFWEQAKLGAAGSETGRADGSSEVEKEASGAGGFSFGFDFGDEEEEGEESVELEEDARKTDDTTTQQQ</sequence>
<dbReference type="InterPro" id="IPR041667">
    <property type="entry name" value="Cupin_8"/>
</dbReference>
<dbReference type="InterPro" id="IPR036047">
    <property type="entry name" value="F-box-like_dom_sf"/>
</dbReference>
<dbReference type="Proteomes" id="UP000827284">
    <property type="component" value="Unassembled WGS sequence"/>
</dbReference>
<accession>A0A9P3HKH5</accession>
<comment type="caution">
    <text evidence="9">The sequence shown here is derived from an EMBL/GenBank/DDBJ whole genome shotgun (WGS) entry which is preliminary data.</text>
</comment>
<dbReference type="SMART" id="SM00558">
    <property type="entry name" value="JmjC"/>
    <property type="match status" value="1"/>
</dbReference>
<feature type="compositionally biased region" description="Basic and acidic residues" evidence="6">
    <location>
        <begin position="148"/>
        <end position="161"/>
    </location>
</feature>
<keyword evidence="5" id="KW-0539">Nucleus</keyword>
<keyword evidence="3" id="KW-0560">Oxidoreductase</keyword>
<dbReference type="GO" id="GO:0005634">
    <property type="term" value="C:nucleus"/>
    <property type="evidence" value="ECO:0007669"/>
    <property type="project" value="UniProtKB-SubCell"/>
</dbReference>
<feature type="region of interest" description="Disordered" evidence="6">
    <location>
        <begin position="202"/>
        <end position="223"/>
    </location>
</feature>
<feature type="region of interest" description="Disordered" evidence="6">
    <location>
        <begin position="245"/>
        <end position="296"/>
    </location>
</feature>
<reference evidence="9" key="1">
    <citation type="submission" date="2021-11" db="EMBL/GenBank/DDBJ databases">
        <authorList>
            <person name="Herlambang A."/>
            <person name="Guo Y."/>
            <person name="Takashima Y."/>
            <person name="Nishizawa T."/>
        </authorList>
    </citation>
    <scope>NUCLEOTIDE SEQUENCE</scope>
    <source>
        <strain evidence="9">E1425</strain>
    </source>
</reference>
<dbReference type="FunFam" id="2.60.120.650:FF:000045">
    <property type="entry name" value="F-box protein At1g78280"/>
    <property type="match status" value="1"/>
</dbReference>
<feature type="region of interest" description="Disordered" evidence="6">
    <location>
        <begin position="913"/>
        <end position="971"/>
    </location>
</feature>
<feature type="compositionally biased region" description="Polar residues" evidence="6">
    <location>
        <begin position="846"/>
        <end position="858"/>
    </location>
</feature>
<evidence type="ECO:0000256" key="6">
    <source>
        <dbReference type="SAM" id="MobiDB-lite"/>
    </source>
</evidence>
<evidence type="ECO:0000313" key="9">
    <source>
        <dbReference type="EMBL" id="GJJ78163.1"/>
    </source>
</evidence>
<feature type="domain" description="F-box" evidence="7">
    <location>
        <begin position="441"/>
        <end position="487"/>
    </location>
</feature>
<dbReference type="PROSITE" id="PS50181">
    <property type="entry name" value="FBOX"/>
    <property type="match status" value="1"/>
</dbReference>
<feature type="compositionally biased region" description="Acidic residues" evidence="6">
    <location>
        <begin position="135"/>
        <end position="147"/>
    </location>
</feature>
<dbReference type="PANTHER" id="PTHR12480:SF21">
    <property type="entry name" value="JMJC DOMAIN-CONTAINING PROTEIN 8"/>
    <property type="match status" value="1"/>
</dbReference>
<evidence type="ECO:0000256" key="3">
    <source>
        <dbReference type="ARBA" id="ARBA00023002"/>
    </source>
</evidence>
<dbReference type="InterPro" id="IPR022234">
    <property type="entry name" value="DUF3759"/>
</dbReference>
<name>A0A9P3HKH5_9FUNG</name>
<evidence type="ECO:0000256" key="2">
    <source>
        <dbReference type="ARBA" id="ARBA00022723"/>
    </source>
</evidence>